<dbReference type="Proteomes" id="UP000887566">
    <property type="component" value="Unplaced"/>
</dbReference>
<dbReference type="Pfam" id="PF09335">
    <property type="entry name" value="VTT_dom"/>
    <property type="match status" value="1"/>
</dbReference>
<dbReference type="PANTHER" id="PTHR43220:SF21">
    <property type="entry name" value="TRANSMEMBRANE PROTEIN 41A"/>
    <property type="match status" value="1"/>
</dbReference>
<evidence type="ECO:0000313" key="9">
    <source>
        <dbReference type="Proteomes" id="UP000887566"/>
    </source>
</evidence>
<proteinExistence type="inferred from homology"/>
<dbReference type="InterPro" id="IPR032816">
    <property type="entry name" value="VTT_dom"/>
</dbReference>
<evidence type="ECO:0000256" key="1">
    <source>
        <dbReference type="ARBA" id="ARBA00004141"/>
    </source>
</evidence>
<dbReference type="WBParaSite" id="PSAMB.scaffold7530size7496.g30182.t1">
    <property type="protein sequence ID" value="PSAMB.scaffold7530size7496.g30182.t1"/>
    <property type="gene ID" value="PSAMB.scaffold7530size7496.g30182"/>
</dbReference>
<reference evidence="10" key="1">
    <citation type="submission" date="2022-11" db="UniProtKB">
        <authorList>
            <consortium name="WormBaseParasite"/>
        </authorList>
    </citation>
    <scope>IDENTIFICATION</scope>
</reference>
<dbReference type="InterPro" id="IPR045014">
    <property type="entry name" value="TM41A/B"/>
</dbReference>
<keyword evidence="9" id="KW-1185">Reference proteome</keyword>
<feature type="transmembrane region" description="Helical" evidence="7">
    <location>
        <begin position="57"/>
        <end position="81"/>
    </location>
</feature>
<comment type="similarity">
    <text evidence="6">Belongs to the TMEM41 family.</text>
</comment>
<evidence type="ECO:0000256" key="3">
    <source>
        <dbReference type="ARBA" id="ARBA00022729"/>
    </source>
</evidence>
<evidence type="ECO:0000256" key="7">
    <source>
        <dbReference type="SAM" id="Phobius"/>
    </source>
</evidence>
<name>A0A914XC86_9BILA</name>
<feature type="transmembrane region" description="Helical" evidence="7">
    <location>
        <begin position="168"/>
        <end position="190"/>
    </location>
</feature>
<evidence type="ECO:0000313" key="10">
    <source>
        <dbReference type="WBParaSite" id="PSAMB.scaffold7530size7496.g30182.t1"/>
    </source>
</evidence>
<organism evidence="9 10">
    <name type="scientific">Plectus sambesii</name>
    <dbReference type="NCBI Taxonomy" id="2011161"/>
    <lineage>
        <taxon>Eukaryota</taxon>
        <taxon>Metazoa</taxon>
        <taxon>Ecdysozoa</taxon>
        <taxon>Nematoda</taxon>
        <taxon>Chromadorea</taxon>
        <taxon>Plectida</taxon>
        <taxon>Plectina</taxon>
        <taxon>Plectoidea</taxon>
        <taxon>Plectidae</taxon>
        <taxon>Plectus</taxon>
    </lineage>
</organism>
<keyword evidence="4 7" id="KW-1133">Transmembrane helix</keyword>
<evidence type="ECO:0000256" key="5">
    <source>
        <dbReference type="ARBA" id="ARBA00023136"/>
    </source>
</evidence>
<dbReference type="GO" id="GO:0016020">
    <property type="term" value="C:membrane"/>
    <property type="evidence" value="ECO:0007669"/>
    <property type="project" value="UniProtKB-SubCell"/>
</dbReference>
<dbReference type="PANTHER" id="PTHR43220">
    <property type="match status" value="1"/>
</dbReference>
<feature type="transmembrane region" description="Helical" evidence="7">
    <location>
        <begin position="93"/>
        <end position="114"/>
    </location>
</feature>
<feature type="transmembrane region" description="Helical" evidence="7">
    <location>
        <begin position="6"/>
        <end position="25"/>
    </location>
</feature>
<protein>
    <submittedName>
        <fullName evidence="10">Transmembrane protein 41A</fullName>
    </submittedName>
</protein>
<comment type="subcellular location">
    <subcellularLocation>
        <location evidence="1">Membrane</location>
        <topology evidence="1">Multi-pass membrane protein</topology>
    </subcellularLocation>
</comment>
<keyword evidence="2 7" id="KW-0812">Transmembrane</keyword>
<keyword evidence="5 7" id="KW-0472">Membrane</keyword>
<evidence type="ECO:0000256" key="6">
    <source>
        <dbReference type="ARBA" id="ARBA00025797"/>
    </source>
</evidence>
<evidence type="ECO:0000259" key="8">
    <source>
        <dbReference type="Pfam" id="PF09335"/>
    </source>
</evidence>
<feature type="transmembrane region" description="Helical" evidence="7">
    <location>
        <begin position="211"/>
        <end position="229"/>
    </location>
</feature>
<accession>A0A914XC86</accession>
<dbReference type="AlphaFoldDB" id="A0A914XC86"/>
<evidence type="ECO:0000256" key="4">
    <source>
        <dbReference type="ARBA" id="ARBA00022989"/>
    </source>
</evidence>
<feature type="domain" description="VTT" evidence="8">
    <location>
        <begin position="76"/>
        <end position="195"/>
    </location>
</feature>
<sequence length="240" mass="26989">MKPLVGLPVVFCCSTLALYLLLVSAPDLKWESLKFPTNFEEANQLARVLSQYRNEHYIYVVILFAAAFLYKQTFAIPGSVFLNVLAGALFGPWIGLALICSLTALGATCCFLFSRLFAKPLVEKYLGARLSRLKLTVAENRHRLFYFLLFARLFPASPNWLLNICSPFVDIPIVTFFTSVLVGLIPYNFVCAQAGGILSEIKSVGQIFDRWTIFRLFLMAVAVLIFAVFSKKRKSTTRNC</sequence>
<keyword evidence="3" id="KW-0732">Signal</keyword>
<evidence type="ECO:0000256" key="2">
    <source>
        <dbReference type="ARBA" id="ARBA00022692"/>
    </source>
</evidence>